<dbReference type="STRING" id="937218.SAMN06297251_12931"/>
<evidence type="ECO:0000313" key="2">
    <source>
        <dbReference type="Proteomes" id="UP000192656"/>
    </source>
</evidence>
<protein>
    <recommendedName>
        <fullName evidence="3">HNH endonuclease</fullName>
    </recommendedName>
</protein>
<dbReference type="EMBL" id="FWXR01000029">
    <property type="protein sequence ID" value="SMD11292.1"/>
    <property type="molecule type" value="Genomic_DNA"/>
</dbReference>
<dbReference type="OrthoDB" id="7667044at2"/>
<name>A0A1W2EP28_9HYPH</name>
<evidence type="ECO:0008006" key="3">
    <source>
        <dbReference type="Google" id="ProtNLM"/>
    </source>
</evidence>
<sequence>MPKRLPPGPPPPIAETDKPRCWLCERPLGRRVEWHHPVPKSRGGRQTEPVHPICHRTLHAHFTNHELARMERDGVDIRRAEPIAAFLAFIAGKPPDFYAPTRKRRRDG</sequence>
<organism evidence="1 2">
    <name type="scientific">Fulvimarina manganoxydans</name>
    <dbReference type="NCBI Taxonomy" id="937218"/>
    <lineage>
        <taxon>Bacteria</taxon>
        <taxon>Pseudomonadati</taxon>
        <taxon>Pseudomonadota</taxon>
        <taxon>Alphaproteobacteria</taxon>
        <taxon>Hyphomicrobiales</taxon>
        <taxon>Aurantimonadaceae</taxon>
        <taxon>Fulvimarina</taxon>
    </lineage>
</organism>
<gene>
    <name evidence="1" type="ORF">SAMN06297251_12931</name>
</gene>
<dbReference type="Proteomes" id="UP000192656">
    <property type="component" value="Unassembled WGS sequence"/>
</dbReference>
<proteinExistence type="predicted"/>
<reference evidence="1 2" key="1">
    <citation type="submission" date="2017-04" db="EMBL/GenBank/DDBJ databases">
        <authorList>
            <person name="Afonso C.L."/>
            <person name="Miller P.J."/>
            <person name="Scott M.A."/>
            <person name="Spackman E."/>
            <person name="Goraichik I."/>
            <person name="Dimitrov K.M."/>
            <person name="Suarez D.L."/>
            <person name="Swayne D.E."/>
        </authorList>
    </citation>
    <scope>NUCLEOTIDE SEQUENCE [LARGE SCALE GENOMIC DNA]</scope>
    <source>
        <strain evidence="1 2">CGMCC 1.10972</strain>
    </source>
</reference>
<dbReference type="AlphaFoldDB" id="A0A1W2EP28"/>
<dbReference type="Gene3D" id="1.10.30.50">
    <property type="match status" value="1"/>
</dbReference>
<evidence type="ECO:0000313" key="1">
    <source>
        <dbReference type="EMBL" id="SMD11292.1"/>
    </source>
</evidence>
<accession>A0A1W2EP28</accession>
<keyword evidence="2" id="KW-1185">Reference proteome</keyword>